<dbReference type="SUPFAM" id="SSF52833">
    <property type="entry name" value="Thioredoxin-like"/>
    <property type="match status" value="1"/>
</dbReference>
<dbReference type="GO" id="GO:0005829">
    <property type="term" value="C:cytosol"/>
    <property type="evidence" value="ECO:0007669"/>
    <property type="project" value="TreeGrafter"/>
</dbReference>
<evidence type="ECO:0000256" key="1">
    <source>
        <dbReference type="ARBA" id="ARBA00022448"/>
    </source>
</evidence>
<keyword evidence="9" id="KW-1185">Reference proteome</keyword>
<feature type="active site" description="Nucleophile" evidence="5">
    <location>
        <position position="30"/>
    </location>
</feature>
<feature type="site" description="Deprotonates C-terminal active site Cys" evidence="5">
    <location>
        <position position="24"/>
    </location>
</feature>
<dbReference type="OrthoDB" id="35385at2157"/>
<feature type="site" description="Contributes to redox potential value" evidence="5">
    <location>
        <position position="31"/>
    </location>
</feature>
<name>A0A3G1B255_9ARCH</name>
<feature type="domain" description="Thioredoxin" evidence="7">
    <location>
        <begin position="1"/>
        <end position="105"/>
    </location>
</feature>
<dbReference type="GeneID" id="24874370"/>
<evidence type="ECO:0000256" key="5">
    <source>
        <dbReference type="PIRSR" id="PIRSR000077-1"/>
    </source>
</evidence>
<feature type="site" description="Contributes to redox potential value" evidence="5">
    <location>
        <position position="32"/>
    </location>
</feature>
<dbReference type="PROSITE" id="PS51352">
    <property type="entry name" value="THIOREDOXIN_2"/>
    <property type="match status" value="1"/>
</dbReference>
<evidence type="ECO:0000256" key="4">
    <source>
        <dbReference type="ARBA" id="ARBA00023284"/>
    </source>
</evidence>
<sequence>MVVEDVTEGQWNEKVLSQDHVAVDFWAPWCPFCVKLAPVFEQVSGEVSDMKFVKVNVQNEQNIASKYGVLGIPAIKFFCHGKEVGGVVGYRTKEQLKQDIAKVRAEDESCVANSSDMKR</sequence>
<dbReference type="GO" id="GO:0045454">
    <property type="term" value="P:cell redox homeostasis"/>
    <property type="evidence" value="ECO:0007669"/>
    <property type="project" value="TreeGrafter"/>
</dbReference>
<protein>
    <recommendedName>
        <fullName evidence="7">Thioredoxin domain-containing protein</fullName>
    </recommendedName>
</protein>
<evidence type="ECO:0000313" key="9">
    <source>
        <dbReference type="Proteomes" id="UP000266745"/>
    </source>
</evidence>
<dbReference type="PANTHER" id="PTHR45663">
    <property type="entry name" value="GEO12009P1"/>
    <property type="match status" value="1"/>
</dbReference>
<dbReference type="STRING" id="1603555.SU86_007345"/>
<evidence type="ECO:0000256" key="3">
    <source>
        <dbReference type="ARBA" id="ARBA00023157"/>
    </source>
</evidence>
<dbReference type="InterPro" id="IPR013766">
    <property type="entry name" value="Thioredoxin_domain"/>
</dbReference>
<keyword evidence="4 6" id="KW-0676">Redox-active center</keyword>
<evidence type="ECO:0000256" key="6">
    <source>
        <dbReference type="PIRSR" id="PIRSR000077-4"/>
    </source>
</evidence>
<proteinExistence type="predicted"/>
<dbReference type="RefSeq" id="WP_048186898.1">
    <property type="nucleotide sequence ID" value="NZ_CP011097.1"/>
</dbReference>
<dbReference type="Proteomes" id="UP000266745">
    <property type="component" value="Chromosome"/>
</dbReference>
<keyword evidence="2" id="KW-0249">Electron transport</keyword>
<dbReference type="InterPro" id="IPR005746">
    <property type="entry name" value="Thioredoxin"/>
</dbReference>
<dbReference type="EMBL" id="CP011097">
    <property type="protein sequence ID" value="AJZ76208.1"/>
    <property type="molecule type" value="Genomic_DNA"/>
</dbReference>
<reference evidence="8 9" key="1">
    <citation type="journal article" date="2016" name="Sci. Rep.">
        <title>A novel ammonia-oxidizing archaeon from wastewater treatment plant: Its enrichment, physiological and genomic characteristics.</title>
        <authorList>
            <person name="Li Y."/>
            <person name="Ding K."/>
            <person name="Wen X."/>
            <person name="Zhang B."/>
            <person name="Shen B."/>
            <person name="Yang Y."/>
        </authorList>
    </citation>
    <scope>NUCLEOTIDE SEQUENCE [LARGE SCALE GENOMIC DNA]</scope>
    <source>
        <strain evidence="8 9">SAT1</strain>
    </source>
</reference>
<dbReference type="PIRSF" id="PIRSF000077">
    <property type="entry name" value="Thioredoxin"/>
    <property type="match status" value="1"/>
</dbReference>
<dbReference type="PANTHER" id="PTHR45663:SF11">
    <property type="entry name" value="GEO12009P1"/>
    <property type="match status" value="1"/>
</dbReference>
<accession>A0A3G1B255</accession>
<keyword evidence="1" id="KW-0813">Transport</keyword>
<dbReference type="Pfam" id="PF00085">
    <property type="entry name" value="Thioredoxin"/>
    <property type="match status" value="1"/>
</dbReference>
<feature type="disulfide bond" description="Redox-active" evidence="6">
    <location>
        <begin position="30"/>
        <end position="33"/>
    </location>
</feature>
<dbReference type="InterPro" id="IPR036249">
    <property type="entry name" value="Thioredoxin-like_sf"/>
</dbReference>
<evidence type="ECO:0000259" key="7">
    <source>
        <dbReference type="PROSITE" id="PS51352"/>
    </source>
</evidence>
<dbReference type="KEGG" id="tah:SU86_007345"/>
<dbReference type="GO" id="GO:0015035">
    <property type="term" value="F:protein-disulfide reductase activity"/>
    <property type="evidence" value="ECO:0007669"/>
    <property type="project" value="InterPro"/>
</dbReference>
<evidence type="ECO:0000256" key="2">
    <source>
        <dbReference type="ARBA" id="ARBA00022982"/>
    </source>
</evidence>
<evidence type="ECO:0000313" key="8">
    <source>
        <dbReference type="EMBL" id="AJZ76208.1"/>
    </source>
</evidence>
<dbReference type="Gene3D" id="3.40.30.10">
    <property type="entry name" value="Glutaredoxin"/>
    <property type="match status" value="1"/>
</dbReference>
<keyword evidence="3 6" id="KW-1015">Disulfide bond</keyword>
<dbReference type="AlphaFoldDB" id="A0A3G1B255"/>
<dbReference type="CDD" id="cd02947">
    <property type="entry name" value="TRX_family"/>
    <property type="match status" value="1"/>
</dbReference>
<organism evidence="8 9">
    <name type="scientific">Candidatus Nitrosotenuis cloacae</name>
    <dbReference type="NCBI Taxonomy" id="1603555"/>
    <lineage>
        <taxon>Archaea</taxon>
        <taxon>Nitrososphaerota</taxon>
        <taxon>Candidatus Nitrosotenuis</taxon>
    </lineage>
</organism>
<gene>
    <name evidence="8" type="ORF">SU86_007345</name>
</gene>
<feature type="active site" description="Nucleophile" evidence="5">
    <location>
        <position position="33"/>
    </location>
</feature>